<accession>A0A212T569</accession>
<reference evidence="3 4" key="1">
    <citation type="submission" date="2017-06" db="EMBL/GenBank/DDBJ databases">
        <authorList>
            <person name="Kim H.J."/>
            <person name="Triplett B.A."/>
        </authorList>
    </citation>
    <scope>NUCLEOTIDE SEQUENCE [LARGE SCALE GENOMIC DNA]</scope>
    <source>
        <strain evidence="3 4">DSM 22179</strain>
    </source>
</reference>
<keyword evidence="2" id="KW-1133">Transmembrane helix</keyword>
<dbReference type="AlphaFoldDB" id="A0A212T569"/>
<keyword evidence="2" id="KW-0812">Transmembrane</keyword>
<proteinExistence type="predicted"/>
<evidence type="ECO:0000256" key="1">
    <source>
        <dbReference type="SAM" id="MobiDB-lite"/>
    </source>
</evidence>
<feature type="compositionally biased region" description="Basic and acidic residues" evidence="1">
    <location>
        <begin position="234"/>
        <end position="244"/>
    </location>
</feature>
<feature type="region of interest" description="Disordered" evidence="1">
    <location>
        <begin position="169"/>
        <end position="244"/>
    </location>
</feature>
<feature type="transmembrane region" description="Helical" evidence="2">
    <location>
        <begin position="7"/>
        <end position="27"/>
    </location>
</feature>
<evidence type="ECO:0000313" key="3">
    <source>
        <dbReference type="EMBL" id="SNC61155.1"/>
    </source>
</evidence>
<keyword evidence="4" id="KW-1185">Reference proteome</keyword>
<sequence length="244" mass="25143">MKTFGKILTALSVLGGIVALVLCGWSIQHAMDIDSRVYGGPVVEGSLTETLQAGDTHVLTADGEGADASCSASGPTGTVDLTPSEENTIFEDPETTLVGALDVEESGEYQFTCTGAAEVTLSEPVDDMEWATMGMKMLGGVLLGGLAFLGLVLGIVLWVVGGNRTRREEQARQWHGGGPGGPGMPVGPSYPSQPGGGYGPPPGPQHNPGPPPAPPAPEQSAPGGYGQDPYAPTDLRHDQRGPWN</sequence>
<feature type="compositionally biased region" description="Gly residues" evidence="1">
    <location>
        <begin position="175"/>
        <end position="184"/>
    </location>
</feature>
<keyword evidence="2" id="KW-0472">Membrane</keyword>
<feature type="compositionally biased region" description="Pro residues" evidence="1">
    <location>
        <begin position="199"/>
        <end position="217"/>
    </location>
</feature>
<gene>
    <name evidence="3" type="ORF">SAMN05445756_0424</name>
</gene>
<evidence type="ECO:0000313" key="4">
    <source>
        <dbReference type="Proteomes" id="UP000198122"/>
    </source>
</evidence>
<protein>
    <submittedName>
        <fullName evidence="3">Uncharacterized protein</fullName>
    </submittedName>
</protein>
<feature type="transmembrane region" description="Helical" evidence="2">
    <location>
        <begin position="137"/>
        <end position="160"/>
    </location>
</feature>
<name>A0A212T569_9MICO</name>
<evidence type="ECO:0000256" key="2">
    <source>
        <dbReference type="SAM" id="Phobius"/>
    </source>
</evidence>
<dbReference type="RefSeq" id="WP_088817437.1">
    <property type="nucleotide sequence ID" value="NZ_FYEZ01000001.1"/>
</dbReference>
<dbReference type="Proteomes" id="UP000198122">
    <property type="component" value="Unassembled WGS sequence"/>
</dbReference>
<organism evidence="3 4">
    <name type="scientific">Kytococcus aerolatus</name>
    <dbReference type="NCBI Taxonomy" id="592308"/>
    <lineage>
        <taxon>Bacteria</taxon>
        <taxon>Bacillati</taxon>
        <taxon>Actinomycetota</taxon>
        <taxon>Actinomycetes</taxon>
        <taxon>Micrococcales</taxon>
        <taxon>Kytococcaceae</taxon>
        <taxon>Kytococcus</taxon>
    </lineage>
</organism>
<dbReference type="EMBL" id="FYEZ01000001">
    <property type="protein sequence ID" value="SNC61155.1"/>
    <property type="molecule type" value="Genomic_DNA"/>
</dbReference>